<evidence type="ECO:0000313" key="1">
    <source>
        <dbReference type="EMBL" id="GFY92365.1"/>
    </source>
</evidence>
<dbReference type="OrthoDB" id="1716493at2759"/>
<keyword evidence="2" id="KW-1185">Reference proteome</keyword>
<keyword evidence="1" id="KW-0012">Acyltransferase</keyword>
<evidence type="ECO:0000313" key="2">
    <source>
        <dbReference type="Proteomes" id="UP000585474"/>
    </source>
</evidence>
<dbReference type="GO" id="GO:0019432">
    <property type="term" value="P:triglyceride biosynthetic process"/>
    <property type="evidence" value="ECO:0007669"/>
    <property type="project" value="TreeGrafter"/>
</dbReference>
<dbReference type="EMBL" id="BJWL01000008">
    <property type="protein sequence ID" value="GFY92365.1"/>
    <property type="molecule type" value="Genomic_DNA"/>
</dbReference>
<organism evidence="1 2">
    <name type="scientific">Actinidia rufa</name>
    <dbReference type="NCBI Taxonomy" id="165716"/>
    <lineage>
        <taxon>Eukaryota</taxon>
        <taxon>Viridiplantae</taxon>
        <taxon>Streptophyta</taxon>
        <taxon>Embryophyta</taxon>
        <taxon>Tracheophyta</taxon>
        <taxon>Spermatophyta</taxon>
        <taxon>Magnoliopsida</taxon>
        <taxon>eudicotyledons</taxon>
        <taxon>Gunneridae</taxon>
        <taxon>Pentapetalae</taxon>
        <taxon>asterids</taxon>
        <taxon>Ericales</taxon>
        <taxon>Actinidiaceae</taxon>
        <taxon>Actinidia</taxon>
    </lineage>
</organism>
<dbReference type="GO" id="GO:0005886">
    <property type="term" value="C:plasma membrane"/>
    <property type="evidence" value="ECO:0007669"/>
    <property type="project" value="TreeGrafter"/>
</dbReference>
<sequence>MESMKVLRWRNKALKPIVTKRREDDTAEEEEEGEPLSPAARLFHEPTFNVYIIAILGCKTRIYPHVVKDKLVHTLLKHPRFSSLQTINDVALAVTQAGLSQYLNRRYGAMKGVDKGATEKKSNLPKNIRLRSTLLINIRPSAGIQASS</sequence>
<proteinExistence type="predicted"/>
<keyword evidence="1" id="KW-0808">Transferase</keyword>
<comment type="caution">
    <text evidence="1">The sequence shown here is derived from an EMBL/GenBank/DDBJ whole genome shotgun (WGS) entry which is preliminary data.</text>
</comment>
<gene>
    <name evidence="1" type="ORF">Acr_08g0007610</name>
</gene>
<dbReference type="PANTHER" id="PTHR31650:SF74">
    <property type="entry name" value="O-ACYLTRANSFERASE WSD1-LIKE"/>
    <property type="match status" value="1"/>
</dbReference>
<name>A0A7J0F0Z5_9ERIC</name>
<dbReference type="PANTHER" id="PTHR31650">
    <property type="entry name" value="O-ACYLTRANSFERASE (WSD1-LIKE) FAMILY PROTEIN"/>
    <property type="match status" value="1"/>
</dbReference>
<dbReference type="InterPro" id="IPR045034">
    <property type="entry name" value="O-acyltransferase_WSD1-like"/>
</dbReference>
<reference evidence="1 2" key="1">
    <citation type="submission" date="2019-07" db="EMBL/GenBank/DDBJ databases">
        <title>De Novo Assembly of kiwifruit Actinidia rufa.</title>
        <authorList>
            <person name="Sugita-Konishi S."/>
            <person name="Sato K."/>
            <person name="Mori E."/>
            <person name="Abe Y."/>
            <person name="Kisaki G."/>
            <person name="Hamano K."/>
            <person name="Suezawa K."/>
            <person name="Otani M."/>
            <person name="Fukuda T."/>
            <person name="Manabe T."/>
            <person name="Gomi K."/>
            <person name="Tabuchi M."/>
            <person name="Akimitsu K."/>
            <person name="Kataoka I."/>
        </authorList>
    </citation>
    <scope>NUCLEOTIDE SEQUENCE [LARGE SCALE GENOMIC DNA]</scope>
    <source>
        <strain evidence="2">cv. Fuchu</strain>
    </source>
</reference>
<protein>
    <submittedName>
        <fullName evidence="1">O-acyltransferase (WSD1-like) family protein</fullName>
    </submittedName>
</protein>
<dbReference type="AlphaFoldDB" id="A0A7J0F0Z5"/>
<accession>A0A7J0F0Z5</accession>
<dbReference type="Proteomes" id="UP000585474">
    <property type="component" value="Unassembled WGS sequence"/>
</dbReference>
<dbReference type="GO" id="GO:0008374">
    <property type="term" value="F:O-acyltransferase activity"/>
    <property type="evidence" value="ECO:0007669"/>
    <property type="project" value="InterPro"/>
</dbReference>